<feature type="compositionally biased region" description="Pro residues" evidence="1">
    <location>
        <begin position="149"/>
        <end position="161"/>
    </location>
</feature>
<dbReference type="STRING" id="1314781.A0A165LC97"/>
<gene>
    <name evidence="2" type="ORF">EXIGLDRAFT_832689</name>
</gene>
<evidence type="ECO:0000256" key="1">
    <source>
        <dbReference type="SAM" id="MobiDB-lite"/>
    </source>
</evidence>
<feature type="compositionally biased region" description="Polar residues" evidence="1">
    <location>
        <begin position="1"/>
        <end position="10"/>
    </location>
</feature>
<feature type="compositionally biased region" description="Polar residues" evidence="1">
    <location>
        <begin position="273"/>
        <end position="293"/>
    </location>
</feature>
<keyword evidence="3" id="KW-1185">Reference proteome</keyword>
<feature type="region of interest" description="Disordered" evidence="1">
    <location>
        <begin position="142"/>
        <end position="162"/>
    </location>
</feature>
<feature type="compositionally biased region" description="Pro residues" evidence="1">
    <location>
        <begin position="457"/>
        <end position="467"/>
    </location>
</feature>
<feature type="region of interest" description="Disordered" evidence="1">
    <location>
        <begin position="827"/>
        <end position="926"/>
    </location>
</feature>
<dbReference type="InParanoid" id="A0A165LC97"/>
<feature type="compositionally biased region" description="Basic and acidic residues" evidence="1">
    <location>
        <begin position="844"/>
        <end position="859"/>
    </location>
</feature>
<dbReference type="Proteomes" id="UP000077266">
    <property type="component" value="Unassembled WGS sequence"/>
</dbReference>
<sequence length="1008" mass="106199">MAAALSSPSPAQGPWRTDIELDANSDSDDDDEVNTSNARIFFGALKTPELKFAHLHTPKTRRLQQTDDAASPLASHARTDHATDTLVSTTAREHSPPSPDLISFDNDYVSASNEPYGDVEHEQADLLDATMVLDAPSLSPTTALTAQPPITPSRIPLPPSPLTAEDEMQVEFLLTPKRKAAEADLAEEHEPATGPPATAQASQPDDLIRSTEATSPSMALEVQVLAEPPMTPTRAPQDEGSQLQTPARSEEEHPMAVDTPPRDADLDAPQTYGEPQTSPNEDTVPTLNISVSLSPGRLQTPKRKHADAFPGARVAEDTRKRPFPAPRAAPFASDAPRKPGPSSKPSTAMRKPVQRAPMLGSLSPETDGVLSRLLAPSSSISTSASNDGQHVNVNINIDFARLPSLGAGAAALAKENDNPAPSVQSSPGRSLSPKRVPVSVIFRSPSPPRRVLVPSPARIPSPSPPPKDASRKPAGLMATRTPLPFPFKSASGQQLPLQPQSSPVKPSAAAAKPATAKPSQLRQPSVRAVSRLPMPKPYAPPASKIPGVSAAASKTALPLPTRSAKGTGATKVVPSPPHATTTASTFGQPQSSPVRPPGPIMVRQVIPGMLGGKTDAKGEAARRIRSNFAAVIASSPTRNRQHEPQPVEKAPIPIRQVIPGTLRHYEGRPTTPPPRSAPAPAPVPAQAPAAAPVASVSLASAFSFLSGKEVAKSITPASSSATAPYAPPPSPSPPPRTRTPTSDIVLPSVPVIPSGADGPASEPAGVRRTARIRTTKPLASSSAQGVLGRASPVSRDLLPQGPQLRALTNANTVRNQAWTTTTIETLVVRKPGPRPASPSTKMRTAAEKSKEEASQERERRARRRAGQDVEAEEAEAERRRHLKAPGDDSEYETPETVRVAGRGVRWDPGLISTPERRGEDEPLVLPRSCLTPAPVKVSVPLHALRREKVVVTKFVYDDDDDEAVEPEPALTSSSEPEAATPAALRAKRGKKKATTASASSSSLSAETS</sequence>
<feature type="compositionally biased region" description="Basic and acidic residues" evidence="1">
    <location>
        <begin position="248"/>
        <end position="265"/>
    </location>
</feature>
<feature type="compositionally biased region" description="Low complexity" evidence="1">
    <location>
        <begin position="971"/>
        <end position="984"/>
    </location>
</feature>
<feature type="compositionally biased region" description="Polar residues" evidence="1">
    <location>
        <begin position="419"/>
        <end position="429"/>
    </location>
</feature>
<feature type="region of interest" description="Disordered" evidence="1">
    <location>
        <begin position="1"/>
        <end position="34"/>
    </location>
</feature>
<feature type="compositionally biased region" description="Low complexity" evidence="1">
    <location>
        <begin position="994"/>
        <end position="1008"/>
    </location>
</feature>
<feature type="compositionally biased region" description="Pro residues" evidence="1">
    <location>
        <begin position="670"/>
        <end position="685"/>
    </location>
</feature>
<feature type="compositionally biased region" description="Low complexity" evidence="1">
    <location>
        <begin position="491"/>
        <end position="520"/>
    </location>
</feature>
<feature type="region of interest" description="Disordered" evidence="1">
    <location>
        <begin position="631"/>
        <end position="692"/>
    </location>
</feature>
<protein>
    <submittedName>
        <fullName evidence="2">Uncharacterized protein</fullName>
    </submittedName>
</protein>
<evidence type="ECO:0000313" key="3">
    <source>
        <dbReference type="Proteomes" id="UP000077266"/>
    </source>
</evidence>
<feature type="compositionally biased region" description="Basic and acidic residues" evidence="1">
    <location>
        <begin position="179"/>
        <end position="191"/>
    </location>
</feature>
<evidence type="ECO:0000313" key="2">
    <source>
        <dbReference type="EMBL" id="KZV97668.1"/>
    </source>
</evidence>
<feature type="compositionally biased region" description="Pro residues" evidence="1">
    <location>
        <begin position="725"/>
        <end position="737"/>
    </location>
</feature>
<feature type="compositionally biased region" description="Acidic residues" evidence="1">
    <location>
        <begin position="20"/>
        <end position="33"/>
    </location>
</feature>
<reference evidence="2 3" key="1">
    <citation type="journal article" date="2016" name="Mol. Biol. Evol.">
        <title>Comparative Genomics of Early-Diverging Mushroom-Forming Fungi Provides Insights into the Origins of Lignocellulose Decay Capabilities.</title>
        <authorList>
            <person name="Nagy L.G."/>
            <person name="Riley R."/>
            <person name="Tritt A."/>
            <person name="Adam C."/>
            <person name="Daum C."/>
            <person name="Floudas D."/>
            <person name="Sun H."/>
            <person name="Yadav J.S."/>
            <person name="Pangilinan J."/>
            <person name="Larsson K.H."/>
            <person name="Matsuura K."/>
            <person name="Barry K."/>
            <person name="Labutti K."/>
            <person name="Kuo R."/>
            <person name="Ohm R.A."/>
            <person name="Bhattacharya S.S."/>
            <person name="Shirouzu T."/>
            <person name="Yoshinaga Y."/>
            <person name="Martin F.M."/>
            <person name="Grigoriev I.V."/>
            <person name="Hibbett D.S."/>
        </authorList>
    </citation>
    <scope>NUCLEOTIDE SEQUENCE [LARGE SCALE GENOMIC DNA]</scope>
    <source>
        <strain evidence="2 3">HHB12029</strain>
    </source>
</reference>
<feature type="region of interest" description="Disordered" evidence="1">
    <location>
        <begin position="558"/>
        <end position="602"/>
    </location>
</feature>
<feature type="region of interest" description="Disordered" evidence="1">
    <location>
        <begin position="957"/>
        <end position="1008"/>
    </location>
</feature>
<feature type="region of interest" description="Disordered" evidence="1">
    <location>
        <begin position="56"/>
        <end position="115"/>
    </location>
</feature>
<proteinExistence type="predicted"/>
<accession>A0A165LC97</accession>
<organism evidence="2 3">
    <name type="scientific">Exidia glandulosa HHB12029</name>
    <dbReference type="NCBI Taxonomy" id="1314781"/>
    <lineage>
        <taxon>Eukaryota</taxon>
        <taxon>Fungi</taxon>
        <taxon>Dikarya</taxon>
        <taxon>Basidiomycota</taxon>
        <taxon>Agaricomycotina</taxon>
        <taxon>Agaricomycetes</taxon>
        <taxon>Auriculariales</taxon>
        <taxon>Exidiaceae</taxon>
        <taxon>Exidia</taxon>
    </lineage>
</organism>
<name>A0A165LC97_EXIGL</name>
<feature type="region of interest" description="Disordered" evidence="1">
    <location>
        <begin position="717"/>
        <end position="799"/>
    </location>
</feature>
<dbReference type="EMBL" id="KV425927">
    <property type="protein sequence ID" value="KZV97668.1"/>
    <property type="molecule type" value="Genomic_DNA"/>
</dbReference>
<feature type="region of interest" description="Disordered" evidence="1">
    <location>
        <begin position="175"/>
        <end position="367"/>
    </location>
</feature>
<dbReference type="OrthoDB" id="2148418at2759"/>
<dbReference type="AlphaFoldDB" id="A0A165LC97"/>
<feature type="region of interest" description="Disordered" evidence="1">
    <location>
        <begin position="412"/>
        <end position="546"/>
    </location>
</feature>